<dbReference type="EMBL" id="AK374492">
    <property type="protein sequence ID" value="BAK05688.1"/>
    <property type="molecule type" value="mRNA"/>
</dbReference>
<reference evidence="1" key="1">
    <citation type="journal article" date="2011" name="Plant Physiol.">
        <title>Comprehensive sequence analysis of 24,783 barley full-length cDNAs derived from 12 clone libraries.</title>
        <authorList>
            <person name="Matsumoto T."/>
            <person name="Tanaka T."/>
            <person name="Sakai H."/>
            <person name="Amano N."/>
            <person name="Kanamori H."/>
            <person name="Kurita K."/>
            <person name="Kikuta A."/>
            <person name="Kamiya K."/>
            <person name="Yamamoto M."/>
            <person name="Ikawa H."/>
            <person name="Fujii N."/>
            <person name="Hori K."/>
            <person name="Itoh T."/>
            <person name="Sato K."/>
        </authorList>
    </citation>
    <scope>NUCLEOTIDE SEQUENCE</scope>
    <source>
        <tissue evidence="1">Flower</tissue>
    </source>
</reference>
<evidence type="ECO:0000313" key="1">
    <source>
        <dbReference type="EMBL" id="BAK05688.1"/>
    </source>
</evidence>
<sequence>MRTRRSRSKDPASATLSCSTREGRSSIIGLDLANESIKSVQSRQVQFSCIYRVAYDSRVRSNP</sequence>
<dbReference type="AlphaFoldDB" id="F2EEB6"/>
<organism evidence="1">
    <name type="scientific">Hordeum vulgare subsp. vulgare</name>
    <name type="common">Domesticated barley</name>
    <dbReference type="NCBI Taxonomy" id="112509"/>
    <lineage>
        <taxon>Eukaryota</taxon>
        <taxon>Viridiplantae</taxon>
        <taxon>Streptophyta</taxon>
        <taxon>Embryophyta</taxon>
        <taxon>Tracheophyta</taxon>
        <taxon>Spermatophyta</taxon>
        <taxon>Magnoliopsida</taxon>
        <taxon>Liliopsida</taxon>
        <taxon>Poales</taxon>
        <taxon>Poaceae</taxon>
        <taxon>BOP clade</taxon>
        <taxon>Pooideae</taxon>
        <taxon>Triticodae</taxon>
        <taxon>Triticeae</taxon>
        <taxon>Hordeinae</taxon>
        <taxon>Hordeum</taxon>
    </lineage>
</organism>
<proteinExistence type="evidence at transcript level"/>
<protein>
    <submittedName>
        <fullName evidence="1">Predicted protein</fullName>
    </submittedName>
</protein>
<accession>F2EEB6</accession>
<name>F2EEB6_HORVV</name>